<name>A0A142EBN1_ECOLX</name>
<reference evidence="1" key="1">
    <citation type="submission" date="2015-12" db="EMBL/GenBank/DDBJ databases">
        <title>Molecular Epidemiology and Plasmid Analysis of KPC-Producing Escherichia coli.</title>
        <authorList>
            <person name="Chavda K."/>
            <person name="Chen L."/>
            <person name="Kreiswirth B."/>
        </authorList>
    </citation>
    <scope>NUCLEOTIDE SEQUENCE</scope>
    <source>
        <strain evidence="1">BK33689</strain>
        <plasmid evidence="1">pBK33689</plasmid>
    </source>
</reference>
<keyword evidence="1" id="KW-0614">Plasmid</keyword>
<sequence>MAGLAIAGTILYESYVSAPDLADDIANGRSLTNRCVETSRTGHVVQLECQAMSLRVTTADYARAVRAWELTGERRETAPTSAN</sequence>
<protein>
    <submittedName>
        <fullName evidence="1">Uncharacterized protein</fullName>
    </submittedName>
</protein>
<dbReference type="EMBL" id="KU295133">
    <property type="protein sequence ID" value="AMQ45569.1"/>
    <property type="molecule type" value="Genomic_DNA"/>
</dbReference>
<organism evidence="1">
    <name type="scientific">Escherichia coli</name>
    <dbReference type="NCBI Taxonomy" id="562"/>
    <lineage>
        <taxon>Bacteria</taxon>
        <taxon>Pseudomonadati</taxon>
        <taxon>Pseudomonadota</taxon>
        <taxon>Gammaproteobacteria</taxon>
        <taxon>Enterobacterales</taxon>
        <taxon>Enterobacteriaceae</taxon>
        <taxon>Escherichia</taxon>
    </lineage>
</organism>
<accession>A0A142EBN1</accession>
<dbReference type="RefSeq" id="WP_004152335.1">
    <property type="nucleotide sequence ID" value="NZ_KU295133.1"/>
</dbReference>
<geneLocation type="plasmid" evidence="1">
    <name>pBK33689</name>
</geneLocation>
<dbReference type="AlphaFoldDB" id="A0A142EBN1"/>
<evidence type="ECO:0000313" key="1">
    <source>
        <dbReference type="EMBL" id="AMQ45569.1"/>
    </source>
</evidence>
<proteinExistence type="predicted"/>